<evidence type="ECO:0000313" key="2">
    <source>
        <dbReference type="Proteomes" id="UP000054761"/>
    </source>
</evidence>
<dbReference type="Pfam" id="PF06067">
    <property type="entry name" value="DUF932"/>
    <property type="match status" value="1"/>
</dbReference>
<reference evidence="1 2" key="1">
    <citation type="submission" date="2015-11" db="EMBL/GenBank/DDBJ databases">
        <title>Genomic analysis of 38 Legionella species identifies large and diverse effector repertoires.</title>
        <authorList>
            <person name="Burstein D."/>
            <person name="Amaro F."/>
            <person name="Zusman T."/>
            <person name="Lifshitz Z."/>
            <person name="Cohen O."/>
            <person name="Gilbert J.A."/>
            <person name="Pupko T."/>
            <person name="Shuman H.A."/>
            <person name="Segal G."/>
        </authorList>
    </citation>
    <scope>NUCLEOTIDE SEQUENCE [LARGE SCALE GENOMIC DNA]</scope>
    <source>
        <strain evidence="1 2">Bercovier 4</strain>
    </source>
</reference>
<accession>A0A0W0WAH8</accession>
<dbReference type="Proteomes" id="UP000054761">
    <property type="component" value="Unassembled WGS sequence"/>
</dbReference>
<dbReference type="EMBL" id="LNYH01000041">
    <property type="protein sequence ID" value="KTD29320.1"/>
    <property type="molecule type" value="Genomic_DNA"/>
</dbReference>
<dbReference type="PATRIC" id="fig|454.4.peg.892"/>
<dbReference type="STRING" id="454.Lisr_0828"/>
<sequence>MQHLSMNQLAHIVPSLYTQEGYENTSDRYQPISTAMVVEKLMSEGFYPTKAYQTGSRTKEKKLFSKHMIRFRRYDLNYSASEYFPEIILINSHDGLSSYRLMAGLYRLVCSNGMVAGSEYDEVRVKHFGNIIDNVIEGTHTIVKCFDMLMNAVQTMQSISLEQDEKLYLAQKAHSLRFDGNAAIAITPDKLLRPRRVGDLDNDLFTVLNVIQENIIRGGISGIYRNERGWPQRTRSREVKSIDQNVRLNCELWSAAEKLLPQVA</sequence>
<dbReference type="InterPro" id="IPR026325">
    <property type="entry name" value="DUF932"/>
</dbReference>
<dbReference type="AlphaFoldDB" id="A0A0W0WAH8"/>
<dbReference type="RefSeq" id="WP_058501203.1">
    <property type="nucleotide sequence ID" value="NZ_CAAAJA010000061.1"/>
</dbReference>
<evidence type="ECO:0000313" key="1">
    <source>
        <dbReference type="EMBL" id="KTD29320.1"/>
    </source>
</evidence>
<proteinExistence type="predicted"/>
<name>A0A0W0WAH8_9GAMM</name>
<evidence type="ECO:0008006" key="3">
    <source>
        <dbReference type="Google" id="ProtNLM"/>
    </source>
</evidence>
<organism evidence="1 2">
    <name type="scientific">Legionella israelensis</name>
    <dbReference type="NCBI Taxonomy" id="454"/>
    <lineage>
        <taxon>Bacteria</taxon>
        <taxon>Pseudomonadati</taxon>
        <taxon>Pseudomonadota</taxon>
        <taxon>Gammaproteobacteria</taxon>
        <taxon>Legionellales</taxon>
        <taxon>Legionellaceae</taxon>
        <taxon>Legionella</taxon>
    </lineage>
</organism>
<keyword evidence="2" id="KW-1185">Reference proteome</keyword>
<protein>
    <recommendedName>
        <fullName evidence="3">DUF945 domain-containing protein</fullName>
    </recommendedName>
</protein>
<gene>
    <name evidence="1" type="ORF">Lisr_0828</name>
</gene>
<comment type="caution">
    <text evidence="1">The sequence shown here is derived from an EMBL/GenBank/DDBJ whole genome shotgun (WGS) entry which is preliminary data.</text>
</comment>